<evidence type="ECO:0000313" key="2">
    <source>
        <dbReference type="EMBL" id="JAT02515.1"/>
    </source>
</evidence>
<gene>
    <name evidence="2" type="ORF">g.2894</name>
</gene>
<dbReference type="EMBL" id="GECU01005192">
    <property type="protein sequence ID" value="JAT02515.1"/>
    <property type="molecule type" value="Transcribed_RNA"/>
</dbReference>
<organism evidence="2">
    <name type="scientific">Homalodisca liturata</name>
    <dbReference type="NCBI Taxonomy" id="320908"/>
    <lineage>
        <taxon>Eukaryota</taxon>
        <taxon>Metazoa</taxon>
        <taxon>Ecdysozoa</taxon>
        <taxon>Arthropoda</taxon>
        <taxon>Hexapoda</taxon>
        <taxon>Insecta</taxon>
        <taxon>Pterygota</taxon>
        <taxon>Neoptera</taxon>
        <taxon>Paraneoptera</taxon>
        <taxon>Hemiptera</taxon>
        <taxon>Auchenorrhyncha</taxon>
        <taxon>Membracoidea</taxon>
        <taxon>Cicadellidae</taxon>
        <taxon>Cicadellinae</taxon>
        <taxon>Proconiini</taxon>
        <taxon>Homalodisca</taxon>
    </lineage>
</organism>
<feature type="signal peptide" evidence="1">
    <location>
        <begin position="1"/>
        <end position="20"/>
    </location>
</feature>
<evidence type="ECO:0000256" key="1">
    <source>
        <dbReference type="SAM" id="SignalP"/>
    </source>
</evidence>
<name>A0A1B6JTG3_9HEMI</name>
<protein>
    <submittedName>
        <fullName evidence="2">Uncharacterized protein</fullName>
    </submittedName>
</protein>
<reference evidence="2" key="1">
    <citation type="submission" date="2015-11" db="EMBL/GenBank/DDBJ databases">
        <title>De novo transcriptome assembly of four potential Pierce s Disease insect vectors from Arizona vineyards.</title>
        <authorList>
            <person name="Tassone E.E."/>
        </authorList>
    </citation>
    <scope>NUCLEOTIDE SEQUENCE</scope>
</reference>
<accession>A0A1B6JTG3</accession>
<proteinExistence type="predicted"/>
<dbReference type="AlphaFoldDB" id="A0A1B6JTG3"/>
<feature type="chain" id="PRO_5008586164" evidence="1">
    <location>
        <begin position="21"/>
        <end position="138"/>
    </location>
</feature>
<keyword evidence="1" id="KW-0732">Signal</keyword>
<sequence length="138" mass="16100">MVNLIECVVFLVSVTVDVEGVDFDFQGFYQADTRFTPDNETDHLGIMENLNKNVRRMLAALERQTMAEMNKLALEAITLGQNVLHSAELQFRKYAQPERFTQYMDSKNVERFMEAYRDTRYCLEKIDSIFEKLPGVLM</sequence>